<feature type="transmembrane region" description="Helical" evidence="2">
    <location>
        <begin position="16"/>
        <end position="37"/>
    </location>
</feature>
<keyword evidence="4" id="KW-1185">Reference proteome</keyword>
<evidence type="ECO:0000256" key="2">
    <source>
        <dbReference type="SAM" id="Phobius"/>
    </source>
</evidence>
<proteinExistence type="predicted"/>
<accession>A0ABQ6M405</accession>
<keyword evidence="2" id="KW-0472">Membrane</keyword>
<dbReference type="EMBL" id="BRYB01004975">
    <property type="protein sequence ID" value="GMI19101.1"/>
    <property type="molecule type" value="Genomic_DNA"/>
</dbReference>
<evidence type="ECO:0000256" key="1">
    <source>
        <dbReference type="SAM" id="MobiDB-lite"/>
    </source>
</evidence>
<keyword evidence="2" id="KW-0812">Transmembrane</keyword>
<comment type="caution">
    <text evidence="3">The sequence shown here is derived from an EMBL/GenBank/DDBJ whole genome shotgun (WGS) entry which is preliminary data.</text>
</comment>
<keyword evidence="2" id="KW-1133">Transmembrane helix</keyword>
<gene>
    <name evidence="3" type="ORF">TeGR_g2250</name>
</gene>
<protein>
    <submittedName>
        <fullName evidence="3">Uncharacterized protein</fullName>
    </submittedName>
</protein>
<name>A0ABQ6M405_9STRA</name>
<feature type="region of interest" description="Disordered" evidence="1">
    <location>
        <begin position="213"/>
        <end position="239"/>
    </location>
</feature>
<dbReference type="Proteomes" id="UP001165060">
    <property type="component" value="Unassembled WGS sequence"/>
</dbReference>
<evidence type="ECO:0000313" key="4">
    <source>
        <dbReference type="Proteomes" id="UP001165060"/>
    </source>
</evidence>
<reference evidence="3 4" key="1">
    <citation type="journal article" date="2023" name="Commun. Biol.">
        <title>Genome analysis of Parmales, the sister group of diatoms, reveals the evolutionary specialization of diatoms from phago-mixotrophs to photoautotrophs.</title>
        <authorList>
            <person name="Ban H."/>
            <person name="Sato S."/>
            <person name="Yoshikawa S."/>
            <person name="Yamada K."/>
            <person name="Nakamura Y."/>
            <person name="Ichinomiya M."/>
            <person name="Sato N."/>
            <person name="Blanc-Mathieu R."/>
            <person name="Endo H."/>
            <person name="Kuwata A."/>
            <person name="Ogata H."/>
        </authorList>
    </citation>
    <scope>NUCLEOTIDE SEQUENCE [LARGE SCALE GENOMIC DNA]</scope>
</reference>
<evidence type="ECO:0000313" key="3">
    <source>
        <dbReference type="EMBL" id="GMI19101.1"/>
    </source>
</evidence>
<sequence length="239" mass="26372">MALWWFKKWGNDYPTGITFTMMCGLSFLICFGMYTLIDVTPFRVLLGLTGPSPLFPKGLFKPSPLFAEGVKFCKPYCGLKKMEEDEQTLTSSLSEAPDGKSFSQRLQAGGAAGNVVNEVIYGKFGLNNMSQFDLVGEKLKHHHDNHGENLGYDDGVVLHEAPDSEQDWWSLPSTEVWQLALGEHGRLVERVRELEGRCEGAGVEVGKFEGRWSPPARRRAKRGEGAADVGVDVEGGGDE</sequence>
<organism evidence="3 4">
    <name type="scientific">Tetraparma gracilis</name>
    <dbReference type="NCBI Taxonomy" id="2962635"/>
    <lineage>
        <taxon>Eukaryota</taxon>
        <taxon>Sar</taxon>
        <taxon>Stramenopiles</taxon>
        <taxon>Ochrophyta</taxon>
        <taxon>Bolidophyceae</taxon>
        <taxon>Parmales</taxon>
        <taxon>Triparmaceae</taxon>
        <taxon>Tetraparma</taxon>
    </lineage>
</organism>
<feature type="non-terminal residue" evidence="3">
    <location>
        <position position="239"/>
    </location>
</feature>